<feature type="compositionally biased region" description="Low complexity" evidence="1">
    <location>
        <begin position="385"/>
        <end position="402"/>
    </location>
</feature>
<keyword evidence="3" id="KW-1185">Reference proteome</keyword>
<evidence type="ECO:0000313" key="2">
    <source>
        <dbReference type="EMBL" id="KAH7129430.1"/>
    </source>
</evidence>
<name>A0A9P9E106_9HYPO</name>
<feature type="compositionally biased region" description="Basic residues" evidence="1">
    <location>
        <begin position="302"/>
        <end position="312"/>
    </location>
</feature>
<protein>
    <submittedName>
        <fullName evidence="2">Uncharacterized protein</fullName>
    </submittedName>
</protein>
<feature type="compositionally biased region" description="Basic and acidic residues" evidence="1">
    <location>
        <begin position="455"/>
        <end position="464"/>
    </location>
</feature>
<dbReference type="OrthoDB" id="5232980at2759"/>
<dbReference type="Proteomes" id="UP000717696">
    <property type="component" value="Unassembled WGS sequence"/>
</dbReference>
<sequence length="600" mass="65697">MAESSALATPHGSSPWWSFPDDHNPPTITKFIFRFLTGPQTTQISQQFRTSWHRNRQIMWTGNIRSAAQTWADRREMRTLSTAMGSLVNGDNPMYPQASKGKGRSRYMRGASALFAWYIATEDDVVTILCPPPPDRFNPGGGTNMQLVELPILMGIVGGRAMSRIEVVHPMVPGAEDFRYQLWPVGEVGIWIERFATVAIQRSVWLQRSRTGQVRTIEKLLRSTTRGSEEDAVYRAILHDEGSVGVARVTVVSQSHQGGVMLEAAPQQKGMVLHNGKVLSSEQPEDMHVDCGNLPATQSKTPKNKKKKKRKAGVAIVTKLATIAKGDQDEKLKTQPQASDEKKETEAPSGTGEGTPKSAAGKVNEANTANTAPQSQPMVMGTLEGLAEGGSSSQEQSHTSLSKKWSKMTSPGGMNAATRCVGKKFGQKIPETVATIPASAATSNAEIDDTAAPGKTDKTNEVKEARKKTKKEARKKRKEERRKKREEKKENKLKPRGPWMLSTNMPGQTACCCIVCKTPRAPKPTISPFLMESKARDNVLLALTMQKLRAQSSAEGSSRLVDLSVERSGAELCLRPAQVSLFVVPTASWLALERVQCGRK</sequence>
<feature type="compositionally biased region" description="Basic and acidic residues" evidence="1">
    <location>
        <begin position="327"/>
        <end position="346"/>
    </location>
</feature>
<comment type="caution">
    <text evidence="2">The sequence shown here is derived from an EMBL/GenBank/DDBJ whole genome shotgun (WGS) entry which is preliminary data.</text>
</comment>
<gene>
    <name evidence="2" type="ORF">B0J13DRAFT_564067</name>
</gene>
<feature type="region of interest" description="Disordered" evidence="1">
    <location>
        <begin position="327"/>
        <end position="362"/>
    </location>
</feature>
<feature type="region of interest" description="Disordered" evidence="1">
    <location>
        <begin position="285"/>
        <end position="313"/>
    </location>
</feature>
<feature type="region of interest" description="Disordered" evidence="1">
    <location>
        <begin position="1"/>
        <end position="20"/>
    </location>
</feature>
<proteinExistence type="predicted"/>
<organism evidence="2 3">
    <name type="scientific">Dactylonectria estremocensis</name>
    <dbReference type="NCBI Taxonomy" id="1079267"/>
    <lineage>
        <taxon>Eukaryota</taxon>
        <taxon>Fungi</taxon>
        <taxon>Dikarya</taxon>
        <taxon>Ascomycota</taxon>
        <taxon>Pezizomycotina</taxon>
        <taxon>Sordariomycetes</taxon>
        <taxon>Hypocreomycetidae</taxon>
        <taxon>Hypocreales</taxon>
        <taxon>Nectriaceae</taxon>
        <taxon>Dactylonectria</taxon>
    </lineage>
</organism>
<reference evidence="2" key="1">
    <citation type="journal article" date="2021" name="Nat. Commun.">
        <title>Genetic determinants of endophytism in the Arabidopsis root mycobiome.</title>
        <authorList>
            <person name="Mesny F."/>
            <person name="Miyauchi S."/>
            <person name="Thiergart T."/>
            <person name="Pickel B."/>
            <person name="Atanasova L."/>
            <person name="Karlsson M."/>
            <person name="Huettel B."/>
            <person name="Barry K.W."/>
            <person name="Haridas S."/>
            <person name="Chen C."/>
            <person name="Bauer D."/>
            <person name="Andreopoulos W."/>
            <person name="Pangilinan J."/>
            <person name="LaButti K."/>
            <person name="Riley R."/>
            <person name="Lipzen A."/>
            <person name="Clum A."/>
            <person name="Drula E."/>
            <person name="Henrissat B."/>
            <person name="Kohler A."/>
            <person name="Grigoriev I.V."/>
            <person name="Martin F.M."/>
            <person name="Hacquard S."/>
        </authorList>
    </citation>
    <scope>NUCLEOTIDE SEQUENCE</scope>
    <source>
        <strain evidence="2">MPI-CAGE-AT-0021</strain>
    </source>
</reference>
<accession>A0A9P9E106</accession>
<feature type="region of interest" description="Disordered" evidence="1">
    <location>
        <begin position="444"/>
        <end position="501"/>
    </location>
</feature>
<dbReference type="EMBL" id="JAGMUU010000021">
    <property type="protein sequence ID" value="KAH7129430.1"/>
    <property type="molecule type" value="Genomic_DNA"/>
</dbReference>
<evidence type="ECO:0000313" key="3">
    <source>
        <dbReference type="Proteomes" id="UP000717696"/>
    </source>
</evidence>
<feature type="compositionally biased region" description="Basic residues" evidence="1">
    <location>
        <begin position="465"/>
        <end position="486"/>
    </location>
</feature>
<evidence type="ECO:0000256" key="1">
    <source>
        <dbReference type="SAM" id="MobiDB-lite"/>
    </source>
</evidence>
<dbReference type="AlphaFoldDB" id="A0A9P9E106"/>
<feature type="region of interest" description="Disordered" evidence="1">
    <location>
        <begin position="385"/>
        <end position="415"/>
    </location>
</feature>